<dbReference type="RefSeq" id="WP_065540815.1">
    <property type="nucleotide sequence ID" value="NZ_CP015405.2"/>
</dbReference>
<sequence length="170" mass="20473">MRQWKTESIFEDDRLRADNKEYAAAVIIQFFNYKDCVPSGELRSLYHNTRMIFHGLDQMLLIMDEIMEQAGYPQADFAPRCLKMCEEKFPRFCNWEGAAKEESGMDFSQWDRRLYKKNITIQIYCRKNASMQGEVRFPKEKIHFRSTLELMRMIHQYLQCLTEINRKKTE</sequence>
<name>A0A1C7I4P7_9FIRM</name>
<protein>
    <submittedName>
        <fullName evidence="1">Uncharacterized protein</fullName>
    </submittedName>
</protein>
<evidence type="ECO:0000313" key="2">
    <source>
        <dbReference type="Proteomes" id="UP000092574"/>
    </source>
</evidence>
<reference evidence="1" key="1">
    <citation type="submission" date="2017-04" db="EMBL/GenBank/DDBJ databases">
        <title>Complete Genome Sequences of Twelve Strains of a Stable Defined Moderately Diverse Mouse Microbiota 2 (sDMDMm2).</title>
        <authorList>
            <person name="Uchimura Y."/>
            <person name="Wyss M."/>
            <person name="Brugiroux S."/>
            <person name="Limenitakis J.P."/>
            <person name="Stecher B."/>
            <person name="McCoy K.D."/>
            <person name="Macpherson A.J."/>
        </authorList>
    </citation>
    <scope>NUCLEOTIDE SEQUENCE</scope>
    <source>
        <strain evidence="1">YL58</strain>
    </source>
</reference>
<gene>
    <name evidence="1" type="ORF">A4V09_01695</name>
</gene>
<dbReference type="AlphaFoldDB" id="A0A1C7I4P7"/>
<accession>A0A1C7I4P7</accession>
<dbReference type="OrthoDB" id="2086691at2"/>
<dbReference type="EMBL" id="CP015405">
    <property type="protein sequence ID" value="ANU74586.1"/>
    <property type="molecule type" value="Genomic_DNA"/>
</dbReference>
<dbReference type="Proteomes" id="UP000092574">
    <property type="component" value="Chromosome"/>
</dbReference>
<organism evidence="1 2">
    <name type="scientific">Blautia pseudococcoides</name>
    <dbReference type="NCBI Taxonomy" id="1796616"/>
    <lineage>
        <taxon>Bacteria</taxon>
        <taxon>Bacillati</taxon>
        <taxon>Bacillota</taxon>
        <taxon>Clostridia</taxon>
        <taxon>Lachnospirales</taxon>
        <taxon>Lachnospiraceae</taxon>
        <taxon>Blautia</taxon>
    </lineage>
</organism>
<keyword evidence="2" id="KW-1185">Reference proteome</keyword>
<proteinExistence type="predicted"/>
<dbReference type="KEGG" id="byl:A4V09_01695"/>
<evidence type="ECO:0000313" key="1">
    <source>
        <dbReference type="EMBL" id="ANU74586.1"/>
    </source>
</evidence>